<sequence length="121" mass="14039">MFNNFPSLQSIFTQRVNHRKAIANWQKAMKMNNAPPNLFLLLKQDRNEKMGQFKTIANKAKVLKREEFCKMVANEKSFERFWQFHKATSNSSKSKDIPTTCWTGDIGGYLVSMSMAQLQNT</sequence>
<accession>A0A0B7C2E5</accession>
<organism evidence="1">
    <name type="scientific">Arion vulgaris</name>
    <dbReference type="NCBI Taxonomy" id="1028688"/>
    <lineage>
        <taxon>Eukaryota</taxon>
        <taxon>Metazoa</taxon>
        <taxon>Spiralia</taxon>
        <taxon>Lophotrochozoa</taxon>
        <taxon>Mollusca</taxon>
        <taxon>Gastropoda</taxon>
        <taxon>Heterobranchia</taxon>
        <taxon>Euthyneura</taxon>
        <taxon>Panpulmonata</taxon>
        <taxon>Eupulmonata</taxon>
        <taxon>Stylommatophora</taxon>
        <taxon>Helicina</taxon>
        <taxon>Arionoidea</taxon>
        <taxon>Arionidae</taxon>
        <taxon>Arion</taxon>
    </lineage>
</organism>
<dbReference type="EMBL" id="HACG01051734">
    <property type="protein sequence ID" value="CEK98605.1"/>
    <property type="molecule type" value="Transcribed_RNA"/>
</dbReference>
<proteinExistence type="predicted"/>
<protein>
    <submittedName>
        <fullName evidence="1">Uncharacterized protein</fullName>
    </submittedName>
</protein>
<name>A0A0B7C2E5_9EUPU</name>
<gene>
    <name evidence="1" type="primary">ORF219135</name>
</gene>
<dbReference type="AlphaFoldDB" id="A0A0B7C2E5"/>
<reference evidence="1" key="1">
    <citation type="submission" date="2014-12" db="EMBL/GenBank/DDBJ databases">
        <title>Insight into the proteome of Arion vulgaris.</title>
        <authorList>
            <person name="Aradska J."/>
            <person name="Bulat T."/>
            <person name="Smidak R."/>
            <person name="Sarate P."/>
            <person name="Gangsoo J."/>
            <person name="Sialana F."/>
            <person name="Bilban M."/>
            <person name="Lubec G."/>
        </authorList>
    </citation>
    <scope>NUCLEOTIDE SEQUENCE</scope>
    <source>
        <tissue evidence="1">Skin</tissue>
    </source>
</reference>
<evidence type="ECO:0000313" key="1">
    <source>
        <dbReference type="EMBL" id="CEK98605.1"/>
    </source>
</evidence>